<dbReference type="EMBL" id="KN847552">
    <property type="protein sequence ID" value="KIW01870.1"/>
    <property type="molecule type" value="Genomic_DNA"/>
</dbReference>
<dbReference type="AlphaFoldDB" id="A0A0D2A5Q0"/>
<dbReference type="VEuPathDB" id="FungiDB:PV09_06719"/>
<name>A0A0D2A5Q0_9PEZI</name>
<dbReference type="Proteomes" id="UP000053259">
    <property type="component" value="Unassembled WGS sequence"/>
</dbReference>
<keyword evidence="3" id="KW-1185">Reference proteome</keyword>
<evidence type="ECO:0000313" key="3">
    <source>
        <dbReference type="Proteomes" id="UP000053259"/>
    </source>
</evidence>
<sequence>MFHSFRPSRCALPFRRSSVVQGTPKHCWTRAYSSTAPMASWSRVPKYRAPPPPLYLTSPDVKYCRTCGRVVSERRSHKRQATEAKYCSATCRSQRPGARDRRAEAAFAALLNGERRFDGEAVPQYMLELCASVGSRNESGLVVPCSAVECLMFGARRESVRERGHRVGRDGAAEDANDESKGSAQDEEGERRRREGQRVADERELVKRAARRACVFGLKGTDGEQEATRMCEAIMNGSVVEPSFAKGDWGIRWRT</sequence>
<gene>
    <name evidence="2" type="ORF">PV09_06719</name>
</gene>
<dbReference type="GeneID" id="27314692"/>
<dbReference type="InParanoid" id="A0A0D2A5Q0"/>
<feature type="non-terminal residue" evidence="2">
    <location>
        <position position="1"/>
    </location>
</feature>
<dbReference type="HOGENOM" id="CLU_070881_0_0_1"/>
<accession>A0A0D2A5Q0</accession>
<feature type="compositionally biased region" description="Basic and acidic residues" evidence="1">
    <location>
        <begin position="162"/>
        <end position="172"/>
    </location>
</feature>
<dbReference type="RefSeq" id="XP_016211739.1">
    <property type="nucleotide sequence ID" value="XM_016360400.1"/>
</dbReference>
<reference evidence="2 3" key="1">
    <citation type="submission" date="2015-01" db="EMBL/GenBank/DDBJ databases">
        <title>The Genome Sequence of Ochroconis gallopava CBS43764.</title>
        <authorList>
            <consortium name="The Broad Institute Genomics Platform"/>
            <person name="Cuomo C."/>
            <person name="de Hoog S."/>
            <person name="Gorbushina A."/>
            <person name="Stielow B."/>
            <person name="Teixiera M."/>
            <person name="Abouelleil A."/>
            <person name="Chapman S.B."/>
            <person name="Priest M."/>
            <person name="Young S.K."/>
            <person name="Wortman J."/>
            <person name="Nusbaum C."/>
            <person name="Birren B."/>
        </authorList>
    </citation>
    <scope>NUCLEOTIDE SEQUENCE [LARGE SCALE GENOMIC DNA]</scope>
    <source>
        <strain evidence="2 3">CBS 43764</strain>
    </source>
</reference>
<proteinExistence type="predicted"/>
<evidence type="ECO:0000313" key="2">
    <source>
        <dbReference type="EMBL" id="KIW01870.1"/>
    </source>
</evidence>
<organism evidence="2 3">
    <name type="scientific">Verruconis gallopava</name>
    <dbReference type="NCBI Taxonomy" id="253628"/>
    <lineage>
        <taxon>Eukaryota</taxon>
        <taxon>Fungi</taxon>
        <taxon>Dikarya</taxon>
        <taxon>Ascomycota</taxon>
        <taxon>Pezizomycotina</taxon>
        <taxon>Dothideomycetes</taxon>
        <taxon>Pleosporomycetidae</taxon>
        <taxon>Venturiales</taxon>
        <taxon>Sympoventuriaceae</taxon>
        <taxon>Verruconis</taxon>
    </lineage>
</organism>
<evidence type="ECO:0000256" key="1">
    <source>
        <dbReference type="SAM" id="MobiDB-lite"/>
    </source>
</evidence>
<dbReference type="OrthoDB" id="537467at2759"/>
<feature type="compositionally biased region" description="Basic and acidic residues" evidence="1">
    <location>
        <begin position="189"/>
        <end position="201"/>
    </location>
</feature>
<protein>
    <submittedName>
        <fullName evidence="2">Uncharacterized protein</fullName>
    </submittedName>
</protein>
<feature type="region of interest" description="Disordered" evidence="1">
    <location>
        <begin position="162"/>
        <end position="201"/>
    </location>
</feature>